<reference evidence="5 6" key="1">
    <citation type="submission" date="2023-07" db="EMBL/GenBank/DDBJ databases">
        <title>Novel species of Thermanaerothrix with wide hydrolytic capabilities.</title>
        <authorList>
            <person name="Zayulina K.S."/>
            <person name="Podosokorskaya O.A."/>
            <person name="Elcheninov A.G."/>
        </authorList>
    </citation>
    <scope>NUCLEOTIDE SEQUENCE [LARGE SCALE GENOMIC DNA]</scope>
    <source>
        <strain evidence="5 6">4228-RoL</strain>
    </source>
</reference>
<evidence type="ECO:0000313" key="5">
    <source>
        <dbReference type="EMBL" id="MDT8898084.1"/>
    </source>
</evidence>
<dbReference type="Pfam" id="PF01209">
    <property type="entry name" value="Ubie_methyltran"/>
    <property type="match status" value="1"/>
</dbReference>
<dbReference type="CDD" id="cd02440">
    <property type="entry name" value="AdoMet_MTases"/>
    <property type="match status" value="1"/>
</dbReference>
<keyword evidence="5" id="KW-0830">Ubiquinone</keyword>
<comment type="caution">
    <text evidence="4">Lacks conserved residue(s) required for the propagation of feature annotation.</text>
</comment>
<name>A0ABU3NML6_9CHLR</name>
<keyword evidence="3 4" id="KW-0949">S-adenosyl-L-methionine</keyword>
<dbReference type="PROSITE" id="PS01184">
    <property type="entry name" value="UBIE_2"/>
    <property type="match status" value="1"/>
</dbReference>
<evidence type="ECO:0000256" key="3">
    <source>
        <dbReference type="ARBA" id="ARBA00022691"/>
    </source>
</evidence>
<dbReference type="RefSeq" id="WP_315624731.1">
    <property type="nucleotide sequence ID" value="NZ_JAUHMF010000001.1"/>
</dbReference>
<dbReference type="PANTHER" id="PTHR43591">
    <property type="entry name" value="METHYLTRANSFERASE"/>
    <property type="match status" value="1"/>
</dbReference>
<dbReference type="EC" id="2.1.1.163" evidence="4"/>
<keyword evidence="1 4" id="KW-0489">Methyltransferase</keyword>
<dbReference type="Gene3D" id="3.40.50.150">
    <property type="entry name" value="Vaccinia Virus protein VP39"/>
    <property type="match status" value="1"/>
</dbReference>
<feature type="binding site" evidence="4">
    <location>
        <position position="63"/>
    </location>
    <ligand>
        <name>S-adenosyl-L-methionine</name>
        <dbReference type="ChEBI" id="CHEBI:59789"/>
    </ligand>
</feature>
<dbReference type="PANTHER" id="PTHR43591:SF24">
    <property type="entry name" value="2-METHOXY-6-POLYPRENYL-1,4-BENZOQUINOL METHYLASE, MITOCHONDRIAL"/>
    <property type="match status" value="1"/>
</dbReference>
<evidence type="ECO:0000256" key="2">
    <source>
        <dbReference type="ARBA" id="ARBA00022679"/>
    </source>
</evidence>
<comment type="similarity">
    <text evidence="4">Belongs to the class I-like SAM-binding methyltransferase superfamily. MenG/UbiE family.</text>
</comment>
<evidence type="ECO:0000256" key="1">
    <source>
        <dbReference type="ARBA" id="ARBA00022603"/>
    </source>
</evidence>
<evidence type="ECO:0000313" key="6">
    <source>
        <dbReference type="Proteomes" id="UP001254165"/>
    </source>
</evidence>
<dbReference type="Proteomes" id="UP001254165">
    <property type="component" value="Unassembled WGS sequence"/>
</dbReference>
<feature type="binding site" evidence="4">
    <location>
        <position position="83"/>
    </location>
    <ligand>
        <name>S-adenosyl-L-methionine</name>
        <dbReference type="ChEBI" id="CHEBI:59789"/>
    </ligand>
</feature>
<dbReference type="InterPro" id="IPR023576">
    <property type="entry name" value="UbiE/COQ5_MeTrFase_CS"/>
</dbReference>
<dbReference type="GO" id="GO:0032259">
    <property type="term" value="P:methylation"/>
    <property type="evidence" value="ECO:0007669"/>
    <property type="project" value="UniProtKB-KW"/>
</dbReference>
<protein>
    <recommendedName>
        <fullName evidence="4">Demethylmenaquinone methyltransferase</fullName>
        <ecNumber evidence="4">2.1.1.163</ecNumber>
    </recommendedName>
</protein>
<proteinExistence type="inferred from homology"/>
<dbReference type="NCBIfam" id="TIGR01934">
    <property type="entry name" value="MenG_MenH_UbiE"/>
    <property type="match status" value="1"/>
</dbReference>
<sequence length="234" mass="26117">MMSNTDPAERAARIRRMFGQIAPRYDLTNRLMTGSFDVRWRREAVHGLHLPREAHVLDLGCGTGDLTREVLRQSPTTHVVAADFTLPMLQLGQRRRFPRPPAWCAADALALPFSNGTFDAVVCAFLLRNVADLDQSLREMARVLKPGGQVAILETTRPTPHPLRPLRDVLMFKMIPWLGGVLTGQRDAYEYLAHSSATFLAAPELAQALAAAGFTEVRFTYKMMGTIAIHWAHT</sequence>
<comment type="catalytic activity">
    <reaction evidence="4">
        <text>a 2-demethylmenaquinol + S-adenosyl-L-methionine = a menaquinol + S-adenosyl-L-homocysteine + H(+)</text>
        <dbReference type="Rhea" id="RHEA:42640"/>
        <dbReference type="Rhea" id="RHEA-COMP:9539"/>
        <dbReference type="Rhea" id="RHEA-COMP:9563"/>
        <dbReference type="ChEBI" id="CHEBI:15378"/>
        <dbReference type="ChEBI" id="CHEBI:18151"/>
        <dbReference type="ChEBI" id="CHEBI:55437"/>
        <dbReference type="ChEBI" id="CHEBI:57856"/>
        <dbReference type="ChEBI" id="CHEBI:59789"/>
        <dbReference type="EC" id="2.1.1.163"/>
    </reaction>
</comment>
<keyword evidence="2 4" id="KW-0808">Transferase</keyword>
<dbReference type="SUPFAM" id="SSF53335">
    <property type="entry name" value="S-adenosyl-L-methionine-dependent methyltransferases"/>
    <property type="match status" value="1"/>
</dbReference>
<dbReference type="GO" id="GO:0008168">
    <property type="term" value="F:methyltransferase activity"/>
    <property type="evidence" value="ECO:0007669"/>
    <property type="project" value="UniProtKB-KW"/>
</dbReference>
<comment type="function">
    <text evidence="4">Methyltransferase required for the conversion of demethylmenaquinol (DMKH2) to menaquinol (MKH2).</text>
</comment>
<comment type="caution">
    <text evidence="5">The sequence shown here is derived from an EMBL/GenBank/DDBJ whole genome shotgun (WGS) entry which is preliminary data.</text>
</comment>
<keyword evidence="6" id="KW-1185">Reference proteome</keyword>
<dbReference type="InterPro" id="IPR004033">
    <property type="entry name" value="UbiE/COQ5_MeTrFase"/>
</dbReference>
<organism evidence="5 6">
    <name type="scientific">Thermanaerothrix solaris</name>
    <dbReference type="NCBI Taxonomy" id="3058434"/>
    <lineage>
        <taxon>Bacteria</taxon>
        <taxon>Bacillati</taxon>
        <taxon>Chloroflexota</taxon>
        <taxon>Anaerolineae</taxon>
        <taxon>Anaerolineales</taxon>
        <taxon>Anaerolineaceae</taxon>
        <taxon>Thermanaerothrix</taxon>
    </lineage>
</organism>
<dbReference type="EMBL" id="JAUHMF010000001">
    <property type="protein sequence ID" value="MDT8898084.1"/>
    <property type="molecule type" value="Genomic_DNA"/>
</dbReference>
<gene>
    <name evidence="4" type="primary">menG</name>
    <name evidence="5" type="ORF">QYE77_07360</name>
</gene>
<dbReference type="PROSITE" id="PS51608">
    <property type="entry name" value="SAM_MT_UBIE"/>
    <property type="match status" value="1"/>
</dbReference>
<accession>A0ABU3NML6</accession>
<dbReference type="InterPro" id="IPR029063">
    <property type="entry name" value="SAM-dependent_MTases_sf"/>
</dbReference>
<comment type="pathway">
    <text evidence="4">Quinol/quinone metabolism; menaquinone biosynthesis; menaquinol from 1,4-dihydroxy-2-naphthoate: step 2/2.</text>
</comment>
<feature type="binding site" evidence="4">
    <location>
        <begin position="107"/>
        <end position="108"/>
    </location>
    <ligand>
        <name>S-adenosyl-L-methionine</name>
        <dbReference type="ChEBI" id="CHEBI:59789"/>
    </ligand>
</feature>
<dbReference type="HAMAP" id="MF_01813">
    <property type="entry name" value="MenG_UbiE_methyltr"/>
    <property type="match status" value="1"/>
</dbReference>
<evidence type="ECO:0000256" key="4">
    <source>
        <dbReference type="HAMAP-Rule" id="MF_01813"/>
    </source>
</evidence>
<keyword evidence="4" id="KW-0474">Menaquinone biosynthesis</keyword>